<feature type="transmembrane region" description="Helical" evidence="1">
    <location>
        <begin position="128"/>
        <end position="146"/>
    </location>
</feature>
<keyword evidence="1" id="KW-0472">Membrane</keyword>
<reference evidence="3" key="1">
    <citation type="journal article" date="2006" name="PLoS Biol.">
        <title>Macronuclear genome sequence of the ciliate Tetrahymena thermophila, a model eukaryote.</title>
        <authorList>
            <person name="Eisen J.A."/>
            <person name="Coyne R.S."/>
            <person name="Wu M."/>
            <person name="Wu D."/>
            <person name="Thiagarajan M."/>
            <person name="Wortman J.R."/>
            <person name="Badger J.H."/>
            <person name="Ren Q."/>
            <person name="Amedeo P."/>
            <person name="Jones K.M."/>
            <person name="Tallon L.J."/>
            <person name="Delcher A.L."/>
            <person name="Salzberg S.L."/>
            <person name="Silva J.C."/>
            <person name="Haas B.J."/>
            <person name="Majoros W.H."/>
            <person name="Farzad M."/>
            <person name="Carlton J.M."/>
            <person name="Smith R.K. Jr."/>
            <person name="Garg J."/>
            <person name="Pearlman R.E."/>
            <person name="Karrer K.M."/>
            <person name="Sun L."/>
            <person name="Manning G."/>
            <person name="Elde N.C."/>
            <person name="Turkewitz A.P."/>
            <person name="Asai D.J."/>
            <person name="Wilkes D.E."/>
            <person name="Wang Y."/>
            <person name="Cai H."/>
            <person name="Collins K."/>
            <person name="Stewart B.A."/>
            <person name="Lee S.R."/>
            <person name="Wilamowska K."/>
            <person name="Weinberg Z."/>
            <person name="Ruzzo W.L."/>
            <person name="Wloga D."/>
            <person name="Gaertig J."/>
            <person name="Frankel J."/>
            <person name="Tsao C.-C."/>
            <person name="Gorovsky M.A."/>
            <person name="Keeling P.J."/>
            <person name="Waller R.F."/>
            <person name="Patron N.J."/>
            <person name="Cherry J.M."/>
            <person name="Stover N.A."/>
            <person name="Krieger C.J."/>
            <person name="del Toro C."/>
            <person name="Ryder H.F."/>
            <person name="Williamson S.C."/>
            <person name="Barbeau R.A."/>
            <person name="Hamilton E.P."/>
            <person name="Orias E."/>
        </authorList>
    </citation>
    <scope>NUCLEOTIDE SEQUENCE [LARGE SCALE GENOMIC DNA]</scope>
    <source>
        <strain evidence="3">SB210</strain>
    </source>
</reference>
<sequence length="374" mass="42597">MLNSLNRLTDVFLTRLRYFFDFLTNLVDRQIEKIGPQGYYLYGILSNTTFFLGNLVIKLYPHIDWSICMLIRGIATFIFSNLVAMAYKKSVLFSGDEIKYVILRNFPITIQQLIFYFSISVIPLNITWIINNAGPIFVFIIAYFMLGQQIKPRDVAFLALSLIGINVVTSPQVVIQLLSYIFPIDANEVVGEMNAFQMIVALVSFLSLGLWAFGIVVIRLCKNASSLAVNVSLGVHMMAFGAIALIYRSDHITMPSISDLLFVFVFLAIPVYLSQILFIHGTIIAKDQGKFSLTNYIPVFYSYIYQIIFESRIPQLLEIFGIFLTFYGLYKVVVKPNPTKEDDMRASILTDKEMIEDINLSVKKDEEMKIVSKS</sequence>
<dbReference type="SUPFAM" id="SSF103481">
    <property type="entry name" value="Multidrug resistance efflux transporter EmrE"/>
    <property type="match status" value="1"/>
</dbReference>
<proteinExistence type="predicted"/>
<feature type="transmembrane region" description="Helical" evidence="1">
    <location>
        <begin position="260"/>
        <end position="279"/>
    </location>
</feature>
<dbReference type="GO" id="GO:0016020">
    <property type="term" value="C:membrane"/>
    <property type="evidence" value="ECO:0007669"/>
    <property type="project" value="TreeGrafter"/>
</dbReference>
<feature type="transmembrane region" description="Helical" evidence="1">
    <location>
        <begin position="227"/>
        <end position="248"/>
    </location>
</feature>
<dbReference type="OrthoDB" id="306876at2759"/>
<dbReference type="PANTHER" id="PTHR22911">
    <property type="entry name" value="ACYL-MALONYL CONDENSING ENZYME-RELATED"/>
    <property type="match status" value="1"/>
</dbReference>
<protein>
    <submittedName>
        <fullName evidence="2">Integral membrane protein DUF6 containing protein</fullName>
    </submittedName>
</protein>
<gene>
    <name evidence="2" type="ORF">TTHERM_00561370</name>
</gene>
<dbReference type="AlphaFoldDB" id="I7MHW6"/>
<dbReference type="KEGG" id="tet:TTHERM_00561370"/>
<feature type="transmembrane region" description="Helical" evidence="1">
    <location>
        <begin position="291"/>
        <end position="309"/>
    </location>
</feature>
<keyword evidence="1" id="KW-1133">Transmembrane helix</keyword>
<evidence type="ECO:0000313" key="3">
    <source>
        <dbReference type="Proteomes" id="UP000009168"/>
    </source>
</evidence>
<feature type="transmembrane region" description="Helical" evidence="1">
    <location>
        <begin position="63"/>
        <end position="84"/>
    </location>
</feature>
<feature type="transmembrane region" description="Helical" evidence="1">
    <location>
        <begin position="105"/>
        <end position="122"/>
    </location>
</feature>
<dbReference type="InParanoid" id="I7MHW6"/>
<feature type="transmembrane region" description="Helical" evidence="1">
    <location>
        <begin position="195"/>
        <end position="220"/>
    </location>
</feature>
<accession>I7MHW6</accession>
<name>I7MHW6_TETTS</name>
<dbReference type="RefSeq" id="XP_001010191.1">
    <property type="nucleotide sequence ID" value="XM_001010191.1"/>
</dbReference>
<dbReference type="HOGENOM" id="CLU_045771_0_0_1"/>
<dbReference type="EMBL" id="GG662808">
    <property type="protein sequence ID" value="EAR89946.1"/>
    <property type="molecule type" value="Genomic_DNA"/>
</dbReference>
<organism evidence="2 3">
    <name type="scientific">Tetrahymena thermophila (strain SB210)</name>
    <dbReference type="NCBI Taxonomy" id="312017"/>
    <lineage>
        <taxon>Eukaryota</taxon>
        <taxon>Sar</taxon>
        <taxon>Alveolata</taxon>
        <taxon>Ciliophora</taxon>
        <taxon>Intramacronucleata</taxon>
        <taxon>Oligohymenophorea</taxon>
        <taxon>Hymenostomatida</taxon>
        <taxon>Tetrahymenina</taxon>
        <taxon>Tetrahymenidae</taxon>
        <taxon>Tetrahymena</taxon>
    </lineage>
</organism>
<evidence type="ECO:0000313" key="2">
    <source>
        <dbReference type="EMBL" id="EAR89946.1"/>
    </source>
</evidence>
<feature type="transmembrane region" description="Helical" evidence="1">
    <location>
        <begin position="39"/>
        <end position="57"/>
    </location>
</feature>
<feature type="transmembrane region" description="Helical" evidence="1">
    <location>
        <begin position="155"/>
        <end position="175"/>
    </location>
</feature>
<feature type="transmembrane region" description="Helical" evidence="1">
    <location>
        <begin position="315"/>
        <end position="334"/>
    </location>
</feature>
<dbReference type="InterPro" id="IPR037185">
    <property type="entry name" value="EmrE-like"/>
</dbReference>
<keyword evidence="1" id="KW-0812">Transmembrane</keyword>
<dbReference type="Proteomes" id="UP000009168">
    <property type="component" value="Unassembled WGS sequence"/>
</dbReference>
<dbReference type="GeneID" id="7834904"/>
<keyword evidence="3" id="KW-1185">Reference proteome</keyword>
<evidence type="ECO:0000256" key="1">
    <source>
        <dbReference type="SAM" id="Phobius"/>
    </source>
</evidence>